<feature type="region of interest" description="Disordered" evidence="2">
    <location>
        <begin position="1"/>
        <end position="24"/>
    </location>
</feature>
<dbReference type="SMART" id="SM00343">
    <property type="entry name" value="ZnF_C2HC"/>
    <property type="match status" value="1"/>
</dbReference>
<evidence type="ECO:0000259" key="3">
    <source>
        <dbReference type="PROSITE" id="PS50158"/>
    </source>
</evidence>
<feature type="region of interest" description="Disordered" evidence="2">
    <location>
        <begin position="74"/>
        <end position="109"/>
    </location>
</feature>
<name>A0A1A8RMS6_9TELE</name>
<dbReference type="Gene3D" id="4.10.60.10">
    <property type="entry name" value="Zinc finger, CCHC-type"/>
    <property type="match status" value="1"/>
</dbReference>
<evidence type="ECO:0000313" key="4">
    <source>
        <dbReference type="EMBL" id="SBS06683.1"/>
    </source>
</evidence>
<dbReference type="InterPro" id="IPR032567">
    <property type="entry name" value="RTL1-rel"/>
</dbReference>
<evidence type="ECO:0000256" key="1">
    <source>
        <dbReference type="PROSITE-ProRule" id="PRU00047"/>
    </source>
</evidence>
<gene>
    <name evidence="4" type="primary">Nfu_g_1_022733</name>
</gene>
<keyword evidence="1" id="KW-0863">Zinc-finger</keyword>
<keyword evidence="1" id="KW-0479">Metal-binding</keyword>
<dbReference type="InterPro" id="IPR045358">
    <property type="entry name" value="Ty3_capsid"/>
</dbReference>
<keyword evidence="1" id="KW-0862">Zinc</keyword>
<dbReference type="EMBL" id="HAEH01017797">
    <property type="protein sequence ID" value="SBS06683.1"/>
    <property type="molecule type" value="Transcribed_RNA"/>
</dbReference>
<reference evidence="4" key="2">
    <citation type="submission" date="2016-06" db="EMBL/GenBank/DDBJ databases">
        <title>The genome of a short-lived fish provides insights into sex chromosome evolution and the genetic control of aging.</title>
        <authorList>
            <person name="Reichwald K."/>
            <person name="Felder M."/>
            <person name="Petzold A."/>
            <person name="Koch P."/>
            <person name="Groth M."/>
            <person name="Platzer M."/>
        </authorList>
    </citation>
    <scope>NUCLEOTIDE SEQUENCE</scope>
    <source>
        <tissue evidence="4">Brain</tissue>
    </source>
</reference>
<organism evidence="4">
    <name type="scientific">Nothobranchius rachovii</name>
    <name type="common">bluefin notho</name>
    <dbReference type="NCBI Taxonomy" id="451742"/>
    <lineage>
        <taxon>Eukaryota</taxon>
        <taxon>Metazoa</taxon>
        <taxon>Chordata</taxon>
        <taxon>Craniata</taxon>
        <taxon>Vertebrata</taxon>
        <taxon>Euteleostomi</taxon>
        <taxon>Actinopterygii</taxon>
        <taxon>Neopterygii</taxon>
        <taxon>Teleostei</taxon>
        <taxon>Neoteleostei</taxon>
        <taxon>Acanthomorphata</taxon>
        <taxon>Ovalentaria</taxon>
        <taxon>Atherinomorphae</taxon>
        <taxon>Cyprinodontiformes</taxon>
        <taxon>Nothobranchiidae</taxon>
        <taxon>Nothobranchius</taxon>
    </lineage>
</organism>
<dbReference type="InterPro" id="IPR001878">
    <property type="entry name" value="Znf_CCHC"/>
</dbReference>
<dbReference type="GO" id="GO:0008270">
    <property type="term" value="F:zinc ion binding"/>
    <property type="evidence" value="ECO:0007669"/>
    <property type="project" value="UniProtKB-KW"/>
</dbReference>
<dbReference type="AlphaFoldDB" id="A0A1A8RMS6"/>
<feature type="domain" description="CCHC-type" evidence="3">
    <location>
        <begin position="326"/>
        <end position="340"/>
    </location>
</feature>
<feature type="compositionally biased region" description="Polar residues" evidence="2">
    <location>
        <begin position="9"/>
        <end position="24"/>
    </location>
</feature>
<dbReference type="Pfam" id="PF19259">
    <property type="entry name" value="Ty3_capsid"/>
    <property type="match status" value="1"/>
</dbReference>
<dbReference type="PANTHER" id="PTHR15503:SF22">
    <property type="entry name" value="TRANSPOSON TY3-I GAG POLYPROTEIN"/>
    <property type="match status" value="1"/>
</dbReference>
<accession>A0A1A8RMS6</accession>
<evidence type="ECO:0000256" key="2">
    <source>
        <dbReference type="SAM" id="MobiDB-lite"/>
    </source>
</evidence>
<protein>
    <recommendedName>
        <fullName evidence="3">CCHC-type domain-containing protein</fullName>
    </recommendedName>
</protein>
<reference evidence="4" key="1">
    <citation type="submission" date="2016-05" db="EMBL/GenBank/DDBJ databases">
        <authorList>
            <person name="Lavstsen T."/>
            <person name="Jespersen J.S."/>
        </authorList>
    </citation>
    <scope>NUCLEOTIDE SEQUENCE</scope>
    <source>
        <tissue evidence="4">Brain</tissue>
    </source>
</reference>
<dbReference type="Pfam" id="PF00098">
    <property type="entry name" value="zf-CCHC"/>
    <property type="match status" value="1"/>
</dbReference>
<sequence length="349" mass="38734">MSWVKLLPQTMSESSRQPANPADSTLSDLLQRMSQQEQTLPLLMDQLNAAHNRYQQLEALVRQIHERVTQPQPLPQTARSEPQAAAPVASGPGVPVPTEISHFRPAVSPPSQTFSGEFEECHSFLLQCRLAFERSPGAFPTDSSKISYVIGLLRGRALRWAEAKSHCAAFLAGPFDEFLADFTLTFGQTESVSDIGKRLWNLSQGRRSVADMSVEFRTLAARTSWNEEALMAAFTEALSVRVRDQLALCPEPQSLEGLIRLAISIDKRHQELRRPASSARPAPIPDRNLGGHRSFSETTTADEPMQMGRTRLTPEEREHRLRSGLCLYCGQTGHFARACPALGKGRAHQ</sequence>
<dbReference type="GO" id="GO:0003676">
    <property type="term" value="F:nucleic acid binding"/>
    <property type="evidence" value="ECO:0007669"/>
    <property type="project" value="InterPro"/>
</dbReference>
<dbReference type="InterPro" id="IPR036875">
    <property type="entry name" value="Znf_CCHC_sf"/>
</dbReference>
<feature type="compositionally biased region" description="Low complexity" evidence="2">
    <location>
        <begin position="84"/>
        <end position="97"/>
    </location>
</feature>
<dbReference type="SUPFAM" id="SSF57756">
    <property type="entry name" value="Retrovirus zinc finger-like domains"/>
    <property type="match status" value="1"/>
</dbReference>
<dbReference type="PANTHER" id="PTHR15503">
    <property type="entry name" value="LDOC1 RELATED"/>
    <property type="match status" value="1"/>
</dbReference>
<proteinExistence type="predicted"/>
<dbReference type="PROSITE" id="PS50158">
    <property type="entry name" value="ZF_CCHC"/>
    <property type="match status" value="1"/>
</dbReference>
<feature type="region of interest" description="Disordered" evidence="2">
    <location>
        <begin position="272"/>
        <end position="316"/>
    </location>
</feature>